<sequence>MASNNTEPSPGRGYEQADHNYEDVDQVDGRYERTMGEGEKKRGGRKQEECEAYRYGLKHAAPPALPPRHRTMGEREKKRGGRKQKECEVYRSGLKHAALYVLPPRHPVMDEKEKERADRKQEGEGCKHAEVGGVKVEVGSGLKRVAPDLPPRNAAMLEKAENKGANIKREQKEDERHKYEDIDLELGGINVILGAGLKHAAPPGLPSRHPTMMEEEKERAHRKQEEGEFHKYDDLDLELGGINVILGSGLKHAAPPALPPRHHVVEEKEKERADRKKEVEDCKHGDLHVDMGGVKVEVGSGLKRVTTDLPPRNAVMMEKEKEQASREEAEQAKEEDVTQQEAKEDAKDDGEANKEEKESLQEDGMNKQTDSNYENVDLEDGDETAQGPSSQRATRPDTSPCQLDTGDHVRPDQKEVSGQYYKTDETTGDGGGDERSFAAKAKELNVCKIKPCQHGRCVNKDGGYKCTCSPGWTGQNCQQDIDECARNPCQHGRCVNKDGGYKCACSRGWTGQNCQDASCPQDDHRVLPNGKTYFAHTDTSTYRGAQEECRKQLGIVAVPRDEEEHQNLVFLKNCVSRDSEFWLGIMRTAGVWQDGRGTELGSFTSWAPGEPNDGHNCALIIKGVGRDRRDNWADTQCNLQHRYICEVENDPKDWARKGPTRYKVFLERKTYSAAQRTCEASDAQNRGRLAVIKTEAVYNFLLTLIRRADPKGDYWFGMSKPRV</sequence>
<feature type="compositionally biased region" description="Basic and acidic residues" evidence="6">
    <location>
        <begin position="317"/>
        <end position="360"/>
    </location>
</feature>
<dbReference type="InterPro" id="IPR001881">
    <property type="entry name" value="EGF-like_Ca-bd_dom"/>
</dbReference>
<protein>
    <recommendedName>
        <fullName evidence="10">C-type lectin domain-containing protein</fullName>
    </recommendedName>
</protein>
<feature type="compositionally biased region" description="Basic and acidic residues" evidence="6">
    <location>
        <begin position="263"/>
        <end position="284"/>
    </location>
</feature>
<feature type="compositionally biased region" description="Polar residues" evidence="6">
    <location>
        <begin position="386"/>
        <end position="402"/>
    </location>
</feature>
<comment type="caution">
    <text evidence="5">Lacks conserved residue(s) required for the propagation of feature annotation.</text>
</comment>
<evidence type="ECO:0000259" key="8">
    <source>
        <dbReference type="PROSITE" id="PS50041"/>
    </source>
</evidence>
<keyword evidence="2" id="KW-0430">Lectin</keyword>
<evidence type="ECO:0000256" key="6">
    <source>
        <dbReference type="SAM" id="MobiDB-lite"/>
    </source>
</evidence>
<gene>
    <name evidence="9" type="ORF">BRAFLDRAFT_67292</name>
</gene>
<evidence type="ECO:0000256" key="1">
    <source>
        <dbReference type="ARBA" id="ARBA00022536"/>
    </source>
</evidence>
<dbReference type="Gene3D" id="3.10.100.10">
    <property type="entry name" value="Mannose-Binding Protein A, subunit A"/>
    <property type="match status" value="2"/>
</dbReference>
<dbReference type="PROSITE" id="PS50041">
    <property type="entry name" value="C_TYPE_LECTIN_2"/>
    <property type="match status" value="1"/>
</dbReference>
<dbReference type="SMART" id="SM00179">
    <property type="entry name" value="EGF_CA"/>
    <property type="match status" value="2"/>
</dbReference>
<dbReference type="SUPFAM" id="SSF57184">
    <property type="entry name" value="Growth factor receptor domain"/>
    <property type="match status" value="1"/>
</dbReference>
<dbReference type="PROSITE" id="PS00010">
    <property type="entry name" value="ASX_HYDROXYL"/>
    <property type="match status" value="2"/>
</dbReference>
<feature type="region of interest" description="Disordered" evidence="6">
    <location>
        <begin position="303"/>
        <end position="435"/>
    </location>
</feature>
<dbReference type="InParanoid" id="C3ZGB6"/>
<feature type="compositionally biased region" description="Basic and acidic residues" evidence="6">
    <location>
        <begin position="15"/>
        <end position="52"/>
    </location>
</feature>
<dbReference type="CDD" id="cd00037">
    <property type="entry name" value="CLECT"/>
    <property type="match status" value="2"/>
</dbReference>
<dbReference type="GO" id="GO:0030246">
    <property type="term" value="F:carbohydrate binding"/>
    <property type="evidence" value="ECO:0007669"/>
    <property type="project" value="UniProtKB-KW"/>
</dbReference>
<dbReference type="FunFam" id="2.10.25.10:FF:000901">
    <property type="entry name" value="Uncharacterized protein"/>
    <property type="match status" value="2"/>
</dbReference>
<dbReference type="CDD" id="cd00054">
    <property type="entry name" value="EGF_CA"/>
    <property type="match status" value="2"/>
</dbReference>
<evidence type="ECO:0000256" key="3">
    <source>
        <dbReference type="ARBA" id="ARBA00022737"/>
    </source>
</evidence>
<reference evidence="9" key="1">
    <citation type="journal article" date="2008" name="Nature">
        <title>The amphioxus genome and the evolution of the chordate karyotype.</title>
        <authorList>
            <consortium name="US DOE Joint Genome Institute (JGI-PGF)"/>
            <person name="Putnam N.H."/>
            <person name="Butts T."/>
            <person name="Ferrier D.E.K."/>
            <person name="Furlong R.F."/>
            <person name="Hellsten U."/>
            <person name="Kawashima T."/>
            <person name="Robinson-Rechavi M."/>
            <person name="Shoguchi E."/>
            <person name="Terry A."/>
            <person name="Yu J.-K."/>
            <person name="Benito-Gutierrez E.L."/>
            <person name="Dubchak I."/>
            <person name="Garcia-Fernandez J."/>
            <person name="Gibson-Brown J.J."/>
            <person name="Grigoriev I.V."/>
            <person name="Horton A.C."/>
            <person name="de Jong P.J."/>
            <person name="Jurka J."/>
            <person name="Kapitonov V.V."/>
            <person name="Kohara Y."/>
            <person name="Kuroki Y."/>
            <person name="Lindquist E."/>
            <person name="Lucas S."/>
            <person name="Osoegawa K."/>
            <person name="Pennacchio L.A."/>
            <person name="Salamov A.A."/>
            <person name="Satou Y."/>
            <person name="Sauka-Spengler T."/>
            <person name="Schmutz J."/>
            <person name="Shin-I T."/>
            <person name="Toyoda A."/>
            <person name="Bronner-Fraser M."/>
            <person name="Fujiyama A."/>
            <person name="Holland L.Z."/>
            <person name="Holland P.W.H."/>
            <person name="Satoh N."/>
            <person name="Rokhsar D.S."/>
        </authorList>
    </citation>
    <scope>NUCLEOTIDE SEQUENCE [LARGE SCALE GENOMIC DNA]</scope>
    <source>
        <strain evidence="9">S238N-H82</strain>
        <tissue evidence="9">Testes</tissue>
    </source>
</reference>
<dbReference type="PROSITE" id="PS01186">
    <property type="entry name" value="EGF_2"/>
    <property type="match status" value="2"/>
</dbReference>
<feature type="disulfide bond" evidence="5">
    <location>
        <begin position="468"/>
        <end position="477"/>
    </location>
</feature>
<evidence type="ECO:0000256" key="2">
    <source>
        <dbReference type="ARBA" id="ARBA00022734"/>
    </source>
</evidence>
<keyword evidence="4 5" id="KW-1015">Disulfide bond</keyword>
<dbReference type="Pfam" id="PF00008">
    <property type="entry name" value="EGF"/>
    <property type="match status" value="1"/>
</dbReference>
<feature type="compositionally biased region" description="Basic and acidic residues" evidence="6">
    <location>
        <begin position="405"/>
        <end position="415"/>
    </location>
</feature>
<evidence type="ECO:0008006" key="10">
    <source>
        <dbReference type="Google" id="ProtNLM"/>
    </source>
</evidence>
<dbReference type="InterPro" id="IPR049883">
    <property type="entry name" value="NOTCH1_EGF-like"/>
</dbReference>
<dbReference type="eggNOG" id="ENOG502QWFX">
    <property type="taxonomic scope" value="Eukaryota"/>
</dbReference>
<dbReference type="PANTHER" id="PTHR22799:SF6">
    <property type="entry name" value="C-TYPE LECTIN DOMAIN FAMILY 4 MEMBER M-LIKE"/>
    <property type="match status" value="1"/>
</dbReference>
<keyword evidence="3" id="KW-0677">Repeat</keyword>
<evidence type="ECO:0000259" key="7">
    <source>
        <dbReference type="PROSITE" id="PS50026"/>
    </source>
</evidence>
<dbReference type="SUPFAM" id="SSF56436">
    <property type="entry name" value="C-type lectin-like"/>
    <property type="match status" value="2"/>
</dbReference>
<feature type="domain" description="C-type lectin" evidence="8">
    <location>
        <begin position="528"/>
        <end position="646"/>
    </location>
</feature>
<keyword evidence="1 5" id="KW-0245">EGF-like domain</keyword>
<feature type="disulfide bond" evidence="5">
    <location>
        <begin position="447"/>
        <end position="457"/>
    </location>
</feature>
<organism>
    <name type="scientific">Branchiostoma floridae</name>
    <name type="common">Florida lancelet</name>
    <name type="synonym">Amphioxus</name>
    <dbReference type="NCBI Taxonomy" id="7739"/>
    <lineage>
        <taxon>Eukaryota</taxon>
        <taxon>Metazoa</taxon>
        <taxon>Chordata</taxon>
        <taxon>Cephalochordata</taxon>
        <taxon>Leptocardii</taxon>
        <taxon>Amphioxiformes</taxon>
        <taxon>Branchiostomatidae</taxon>
        <taxon>Branchiostoma</taxon>
    </lineage>
</organism>
<dbReference type="Pfam" id="PF00059">
    <property type="entry name" value="Lectin_C"/>
    <property type="match status" value="1"/>
</dbReference>
<feature type="compositionally biased region" description="Basic and acidic residues" evidence="6">
    <location>
        <begin position="71"/>
        <end position="87"/>
    </location>
</feature>
<evidence type="ECO:0000313" key="9">
    <source>
        <dbReference type="EMBL" id="EEN48437.1"/>
    </source>
</evidence>
<feature type="disulfide bond" evidence="5">
    <location>
        <begin position="484"/>
        <end position="494"/>
    </location>
</feature>
<dbReference type="PROSITE" id="PS00022">
    <property type="entry name" value="EGF_1"/>
    <property type="match status" value="2"/>
</dbReference>
<feature type="region of interest" description="Disordered" evidence="6">
    <location>
        <begin position="1"/>
        <end position="87"/>
    </location>
</feature>
<name>C3ZGB6_BRAFL</name>
<dbReference type="Gene3D" id="2.10.25.10">
    <property type="entry name" value="Laminin"/>
    <property type="match status" value="2"/>
</dbReference>
<dbReference type="Pfam" id="PF07645">
    <property type="entry name" value="EGF_CA"/>
    <property type="match status" value="1"/>
</dbReference>
<dbReference type="InterPro" id="IPR051663">
    <property type="entry name" value="CLec_Tetranectin-domain"/>
</dbReference>
<dbReference type="PANTHER" id="PTHR22799">
    <property type="entry name" value="TETRANECTIN-RELATED"/>
    <property type="match status" value="1"/>
</dbReference>
<dbReference type="PROSITE" id="PS01187">
    <property type="entry name" value="EGF_CA"/>
    <property type="match status" value="1"/>
</dbReference>
<dbReference type="AlphaFoldDB" id="C3ZGB6"/>
<dbReference type="InterPro" id="IPR009030">
    <property type="entry name" value="Growth_fac_rcpt_cys_sf"/>
</dbReference>
<proteinExistence type="predicted"/>
<dbReference type="InterPro" id="IPR016187">
    <property type="entry name" value="CTDL_fold"/>
</dbReference>
<dbReference type="InterPro" id="IPR000742">
    <property type="entry name" value="EGF"/>
</dbReference>
<feature type="domain" description="EGF-like" evidence="7">
    <location>
        <begin position="443"/>
        <end position="478"/>
    </location>
</feature>
<dbReference type="SMART" id="SM00181">
    <property type="entry name" value="EGF"/>
    <property type="match status" value="2"/>
</dbReference>
<feature type="region of interest" description="Disordered" evidence="6">
    <location>
        <begin position="101"/>
        <end position="128"/>
    </location>
</feature>
<feature type="compositionally biased region" description="Basic and acidic residues" evidence="6">
    <location>
        <begin position="107"/>
        <end position="128"/>
    </location>
</feature>
<dbReference type="InterPro" id="IPR001304">
    <property type="entry name" value="C-type_lectin-like"/>
</dbReference>
<dbReference type="InterPro" id="IPR016186">
    <property type="entry name" value="C-type_lectin-like/link_sf"/>
</dbReference>
<evidence type="ECO:0000256" key="4">
    <source>
        <dbReference type="ARBA" id="ARBA00023157"/>
    </source>
</evidence>
<feature type="domain" description="EGF-like" evidence="7">
    <location>
        <begin position="480"/>
        <end position="515"/>
    </location>
</feature>
<dbReference type="GO" id="GO:0005509">
    <property type="term" value="F:calcium ion binding"/>
    <property type="evidence" value="ECO:0007669"/>
    <property type="project" value="InterPro"/>
</dbReference>
<dbReference type="EMBL" id="GG666617">
    <property type="protein sequence ID" value="EEN48437.1"/>
    <property type="molecule type" value="Genomic_DNA"/>
</dbReference>
<evidence type="ECO:0000256" key="5">
    <source>
        <dbReference type="PROSITE-ProRule" id="PRU00076"/>
    </source>
</evidence>
<dbReference type="InterPro" id="IPR000152">
    <property type="entry name" value="EGF-type_Asp/Asn_hydroxyl_site"/>
</dbReference>
<accession>C3ZGB6</accession>
<feature type="region of interest" description="Disordered" evidence="6">
    <location>
        <begin position="253"/>
        <end position="284"/>
    </location>
</feature>
<dbReference type="InterPro" id="IPR018097">
    <property type="entry name" value="EGF_Ca-bd_CS"/>
</dbReference>
<feature type="disulfide bond" evidence="5">
    <location>
        <begin position="505"/>
        <end position="514"/>
    </location>
</feature>
<dbReference type="PROSITE" id="PS50026">
    <property type="entry name" value="EGF_3"/>
    <property type="match status" value="2"/>
</dbReference>
<dbReference type="SMART" id="SM00034">
    <property type="entry name" value="CLECT"/>
    <property type="match status" value="1"/>
</dbReference>